<dbReference type="PRINTS" id="PR00032">
    <property type="entry name" value="HTHARAC"/>
</dbReference>
<dbReference type="InterPro" id="IPR009057">
    <property type="entry name" value="Homeodomain-like_sf"/>
</dbReference>
<accession>A0ABV1KQR0</accession>
<dbReference type="Gene3D" id="1.10.10.60">
    <property type="entry name" value="Homeodomain-like"/>
    <property type="match status" value="2"/>
</dbReference>
<dbReference type="Proteomes" id="UP001493487">
    <property type="component" value="Unassembled WGS sequence"/>
</dbReference>
<comment type="caution">
    <text evidence="5">The sequence shown here is derived from an EMBL/GenBank/DDBJ whole genome shotgun (WGS) entry which is preliminary data.</text>
</comment>
<keyword evidence="1" id="KW-0805">Transcription regulation</keyword>
<gene>
    <name evidence="5" type="ORF">QJS35_08415</name>
</gene>
<organism evidence="5 6">
    <name type="scientific">Cohnella silvisoli</name>
    <dbReference type="NCBI Taxonomy" id="2873699"/>
    <lineage>
        <taxon>Bacteria</taxon>
        <taxon>Bacillati</taxon>
        <taxon>Bacillota</taxon>
        <taxon>Bacilli</taxon>
        <taxon>Bacillales</taxon>
        <taxon>Paenibacillaceae</taxon>
        <taxon>Cohnella</taxon>
    </lineage>
</organism>
<evidence type="ECO:0000259" key="4">
    <source>
        <dbReference type="PROSITE" id="PS01124"/>
    </source>
</evidence>
<dbReference type="PANTHER" id="PTHR43280:SF2">
    <property type="entry name" value="HTH-TYPE TRANSCRIPTIONAL REGULATOR EXSA"/>
    <property type="match status" value="1"/>
</dbReference>
<dbReference type="SUPFAM" id="SSF46689">
    <property type="entry name" value="Homeodomain-like"/>
    <property type="match status" value="2"/>
</dbReference>
<keyword evidence="6" id="KW-1185">Reference proteome</keyword>
<reference evidence="5 6" key="1">
    <citation type="journal article" date="2023" name="Genome Announc.">
        <title>Pan-Genome Analyses of the Genus Cohnella and Proposal of the Novel Species Cohnella silvisoli sp. nov., Isolated from Forest Soil.</title>
        <authorList>
            <person name="Wang C."/>
            <person name="Mao L."/>
            <person name="Bao G."/>
            <person name="Zhu H."/>
        </authorList>
    </citation>
    <scope>NUCLEOTIDE SEQUENCE [LARGE SCALE GENOMIC DNA]</scope>
    <source>
        <strain evidence="5 6">NL03-T5-1</strain>
    </source>
</reference>
<protein>
    <submittedName>
        <fullName evidence="5">AraC family transcriptional regulator</fullName>
    </submittedName>
</protein>
<proteinExistence type="predicted"/>
<dbReference type="InterPro" id="IPR018062">
    <property type="entry name" value="HTH_AraC-typ_CS"/>
</dbReference>
<dbReference type="RefSeq" id="WP_232187599.1">
    <property type="nucleotide sequence ID" value="NZ_JAIOAP010000013.1"/>
</dbReference>
<feature type="domain" description="HTH araC/xylS-type" evidence="4">
    <location>
        <begin position="176"/>
        <end position="274"/>
    </location>
</feature>
<dbReference type="PROSITE" id="PS01124">
    <property type="entry name" value="HTH_ARAC_FAMILY_2"/>
    <property type="match status" value="1"/>
</dbReference>
<dbReference type="EMBL" id="JASKHM010000004">
    <property type="protein sequence ID" value="MEQ4482413.1"/>
    <property type="molecule type" value="Genomic_DNA"/>
</dbReference>
<dbReference type="InterPro" id="IPR018060">
    <property type="entry name" value="HTH_AraC"/>
</dbReference>
<evidence type="ECO:0000313" key="6">
    <source>
        <dbReference type="Proteomes" id="UP001493487"/>
    </source>
</evidence>
<keyword evidence="3" id="KW-0804">Transcription</keyword>
<dbReference type="Pfam" id="PF12833">
    <property type="entry name" value="HTH_18"/>
    <property type="match status" value="1"/>
</dbReference>
<evidence type="ECO:0000313" key="5">
    <source>
        <dbReference type="EMBL" id="MEQ4482413.1"/>
    </source>
</evidence>
<name>A0ABV1KQR0_9BACL</name>
<keyword evidence="2" id="KW-0238">DNA-binding</keyword>
<dbReference type="SMART" id="SM00342">
    <property type="entry name" value="HTH_ARAC"/>
    <property type="match status" value="1"/>
</dbReference>
<evidence type="ECO:0000256" key="1">
    <source>
        <dbReference type="ARBA" id="ARBA00023015"/>
    </source>
</evidence>
<dbReference type="PANTHER" id="PTHR43280">
    <property type="entry name" value="ARAC-FAMILY TRANSCRIPTIONAL REGULATOR"/>
    <property type="match status" value="1"/>
</dbReference>
<dbReference type="PROSITE" id="PS00041">
    <property type="entry name" value="HTH_ARAC_FAMILY_1"/>
    <property type="match status" value="1"/>
</dbReference>
<sequence>MRIRKFGYFPHNVDMPMSPESGGTHPYHEVLFISQGRFVLEWLGETYASEGPCLFLFAQNTPHLLVGKSEQLQYLYWELEMADEESFLPLPQLVQWNSMQGNIDTSSADFQLLFRSLELLGQLMRLIQASPSTTLKQAALLDINKIFLMIQHILDETVVDAADKESDEIYNTTLIESLMRYLETHYRERVTLQSLSRLFHVSGSHLIRIFKEQQGMTPFQYLDQLRLRAAESYLLNTSHSIQEISALTGFTSIHYFSRHFKNQYGTSPSQWRSKLLLQADHSPS</sequence>
<dbReference type="InterPro" id="IPR020449">
    <property type="entry name" value="Tscrpt_reg_AraC-type_HTH"/>
</dbReference>
<evidence type="ECO:0000256" key="2">
    <source>
        <dbReference type="ARBA" id="ARBA00023125"/>
    </source>
</evidence>
<evidence type="ECO:0000256" key="3">
    <source>
        <dbReference type="ARBA" id="ARBA00023163"/>
    </source>
</evidence>